<sequence length="300" mass="33946">MVRRLPPDLLQTYNKLIEDQKMRDFIEEVIDDDNSYGHYLPHRSVKKDSKTTPIRIVYDCSCRQSIDAPSLNDCLQTGPPLLNDLSAILLRFRLNDIALTSDIEKAFLNIRLNKEDREFTKFLWLSNPSDVESALKVYRFKVVLFGAVCSPFILNAVVKTHLESNASIHTSSDLEENIYVDNIVSGTTTQAEALDYYNEANSLMKSGGFNLRSWSSNSEKLRAVSASDGTLNPDNNVNVLGIRWLVNTDQITYNKKDSARIQNKSVITKRKVVQDTVSLYDPLGYLTPVVMGANLFIQKL</sequence>
<proteinExistence type="predicted"/>
<dbReference type="InterPro" id="IPR000477">
    <property type="entry name" value="RT_dom"/>
</dbReference>
<dbReference type="Gene3D" id="3.30.70.270">
    <property type="match status" value="1"/>
</dbReference>
<keyword evidence="2" id="KW-1185">Reference proteome</keyword>
<dbReference type="Proteomes" id="UP000694865">
    <property type="component" value="Unplaced"/>
</dbReference>
<accession>A0ABM0M7A1</accession>
<dbReference type="PANTHER" id="PTHR47331">
    <property type="entry name" value="PHD-TYPE DOMAIN-CONTAINING PROTEIN"/>
    <property type="match status" value="1"/>
</dbReference>
<dbReference type="RefSeq" id="XP_006815892.1">
    <property type="nucleotide sequence ID" value="XM_006815829.1"/>
</dbReference>
<organism evidence="2 3">
    <name type="scientific">Saccoglossus kowalevskii</name>
    <name type="common">Acorn worm</name>
    <dbReference type="NCBI Taxonomy" id="10224"/>
    <lineage>
        <taxon>Eukaryota</taxon>
        <taxon>Metazoa</taxon>
        <taxon>Hemichordata</taxon>
        <taxon>Enteropneusta</taxon>
        <taxon>Harrimaniidae</taxon>
        <taxon>Saccoglossus</taxon>
    </lineage>
</organism>
<dbReference type="SUPFAM" id="SSF56672">
    <property type="entry name" value="DNA/RNA polymerases"/>
    <property type="match status" value="1"/>
</dbReference>
<dbReference type="InterPro" id="IPR043128">
    <property type="entry name" value="Rev_trsase/Diguanyl_cyclase"/>
</dbReference>
<protein>
    <submittedName>
        <fullName evidence="3">Uncharacterized protein LOC100377823</fullName>
    </submittedName>
</protein>
<dbReference type="GeneID" id="100377823"/>
<evidence type="ECO:0000313" key="2">
    <source>
        <dbReference type="Proteomes" id="UP000694865"/>
    </source>
</evidence>
<evidence type="ECO:0000259" key="1">
    <source>
        <dbReference type="Pfam" id="PF00078"/>
    </source>
</evidence>
<dbReference type="PANTHER" id="PTHR47331:SF1">
    <property type="entry name" value="GAG-LIKE PROTEIN"/>
    <property type="match status" value="1"/>
</dbReference>
<dbReference type="InterPro" id="IPR008042">
    <property type="entry name" value="Retrotrans_Pao"/>
</dbReference>
<name>A0ABM0M7A1_SACKO</name>
<dbReference type="InterPro" id="IPR043502">
    <property type="entry name" value="DNA/RNA_pol_sf"/>
</dbReference>
<gene>
    <name evidence="3" type="primary">LOC100377823</name>
</gene>
<dbReference type="Pfam" id="PF00078">
    <property type="entry name" value="RVT_1"/>
    <property type="match status" value="1"/>
</dbReference>
<dbReference type="Pfam" id="PF05380">
    <property type="entry name" value="Peptidase_A17"/>
    <property type="match status" value="1"/>
</dbReference>
<dbReference type="Gene3D" id="3.10.10.10">
    <property type="entry name" value="HIV Type 1 Reverse Transcriptase, subunit A, domain 1"/>
    <property type="match status" value="1"/>
</dbReference>
<evidence type="ECO:0000313" key="3">
    <source>
        <dbReference type="RefSeq" id="XP_006815892.1"/>
    </source>
</evidence>
<reference evidence="3" key="1">
    <citation type="submission" date="2025-08" db="UniProtKB">
        <authorList>
            <consortium name="RefSeq"/>
        </authorList>
    </citation>
    <scope>IDENTIFICATION</scope>
    <source>
        <tissue evidence="3">Testes</tissue>
    </source>
</reference>
<feature type="domain" description="Reverse transcriptase" evidence="1">
    <location>
        <begin position="88"/>
        <end position="241"/>
    </location>
</feature>